<accession>A0ABT0Q1Z1</accession>
<gene>
    <name evidence="1" type="ORF">M3P21_08715</name>
</gene>
<name>A0ABT0Q1Z1_9RHOB</name>
<dbReference type="EMBL" id="JAMFMB010000009">
    <property type="protein sequence ID" value="MCL6283617.1"/>
    <property type="molecule type" value="Genomic_DNA"/>
</dbReference>
<evidence type="ECO:0000313" key="2">
    <source>
        <dbReference type="Proteomes" id="UP001203880"/>
    </source>
</evidence>
<comment type="caution">
    <text evidence="1">The sequence shown here is derived from an EMBL/GenBank/DDBJ whole genome shotgun (WGS) entry which is preliminary data.</text>
</comment>
<sequence>MSKVASKILDMTGNGALKVICPGEGFPNLKLMHLEELASRLVEPRQADIASQAVTESYDNTHAQKVVAPLILLKSSTTEFKSAVERYSPLIVEEPRRSNIDFPEVGEIHLAGKQVVEVQ</sequence>
<evidence type="ECO:0000313" key="1">
    <source>
        <dbReference type="EMBL" id="MCL6283617.1"/>
    </source>
</evidence>
<keyword evidence="2" id="KW-1185">Reference proteome</keyword>
<dbReference type="RefSeq" id="WP_249708997.1">
    <property type="nucleotide sequence ID" value="NZ_JAMFMB010000009.1"/>
</dbReference>
<dbReference type="Proteomes" id="UP001203880">
    <property type="component" value="Unassembled WGS sequence"/>
</dbReference>
<reference evidence="1" key="1">
    <citation type="submission" date="2022-05" db="EMBL/GenBank/DDBJ databases">
        <authorList>
            <person name="Park J.-S."/>
        </authorList>
    </citation>
    <scope>NUCLEOTIDE SEQUENCE</scope>
    <source>
        <strain evidence="1">2012CJ41-6</strain>
    </source>
</reference>
<organism evidence="1 2">
    <name type="scientific">Ruegeria spongiae</name>
    <dbReference type="NCBI Taxonomy" id="2942209"/>
    <lineage>
        <taxon>Bacteria</taxon>
        <taxon>Pseudomonadati</taxon>
        <taxon>Pseudomonadota</taxon>
        <taxon>Alphaproteobacteria</taxon>
        <taxon>Rhodobacterales</taxon>
        <taxon>Roseobacteraceae</taxon>
        <taxon>Ruegeria</taxon>
    </lineage>
</organism>
<proteinExistence type="predicted"/>
<protein>
    <submittedName>
        <fullName evidence="1">Uncharacterized protein</fullName>
    </submittedName>
</protein>